<dbReference type="EMBL" id="JABDHM010000109">
    <property type="protein sequence ID" value="KAF5218052.1"/>
    <property type="molecule type" value="Genomic_DNA"/>
</dbReference>
<protein>
    <submittedName>
        <fullName evidence="1">Uncharacterized protein</fullName>
    </submittedName>
</protein>
<comment type="caution">
    <text evidence="1">The sequence shown here is derived from an EMBL/GenBank/DDBJ whole genome shotgun (WGS) entry which is preliminary data.</text>
</comment>
<dbReference type="AlphaFoldDB" id="A0A7J6XUB6"/>
<organism evidence="1 2">
    <name type="scientific">Trypanosoma cruzi</name>
    <dbReference type="NCBI Taxonomy" id="5693"/>
    <lineage>
        <taxon>Eukaryota</taxon>
        <taxon>Discoba</taxon>
        <taxon>Euglenozoa</taxon>
        <taxon>Kinetoplastea</taxon>
        <taxon>Metakinetoplastina</taxon>
        <taxon>Trypanosomatida</taxon>
        <taxon>Trypanosomatidae</taxon>
        <taxon>Trypanosoma</taxon>
        <taxon>Schizotrypanum</taxon>
    </lineage>
</organism>
<proteinExistence type="predicted"/>
<evidence type="ECO:0000313" key="2">
    <source>
        <dbReference type="Proteomes" id="UP000583944"/>
    </source>
</evidence>
<name>A0A7J6XUB6_TRYCR</name>
<accession>A0A7J6XUB6</accession>
<sequence>MGGYSGSLGKLTFHSARERSTPRELNPFVTTLTRQLQCLPHTGQSAGALDRGGVGSSGRLRSFRAKFFACLRWGIRDAATACARDDELQWPQQPSVFVRSPGAEAGQYGLLPLVRVESVCVASQSPVTVVRRGSGLRRWAQIILSSNATMPVLHVSVSCLWSNAFLAYASQAPFSGTSTMRVTRGSRTVDMCSRASTVQQKGAYTLAAVEVSVYIVLSVPTANRSVSALVHEFRTAGWKILK</sequence>
<dbReference type="VEuPathDB" id="TriTrypDB:ECC02_009025"/>
<reference evidence="1 2" key="1">
    <citation type="journal article" date="2019" name="Genome Biol. Evol.">
        <title>Nanopore Sequencing Significantly Improves Genome Assembly of the Protozoan Parasite Trypanosoma cruzi.</title>
        <authorList>
            <person name="Diaz-Viraque F."/>
            <person name="Pita S."/>
            <person name="Greif G."/>
            <person name="de Souza R.C.M."/>
            <person name="Iraola G."/>
            <person name="Robello C."/>
        </authorList>
    </citation>
    <scope>NUCLEOTIDE SEQUENCE [LARGE SCALE GENOMIC DNA]</scope>
    <source>
        <strain evidence="1 2">Berenice</strain>
    </source>
</reference>
<gene>
    <name evidence="1" type="ORF">ECC02_009025</name>
</gene>
<dbReference type="Proteomes" id="UP000583944">
    <property type="component" value="Unassembled WGS sequence"/>
</dbReference>
<evidence type="ECO:0000313" key="1">
    <source>
        <dbReference type="EMBL" id="KAF5218052.1"/>
    </source>
</evidence>